<dbReference type="GO" id="GO:0016020">
    <property type="term" value="C:membrane"/>
    <property type="evidence" value="ECO:0007669"/>
    <property type="project" value="TreeGrafter"/>
</dbReference>
<dbReference type="Pfam" id="PF00561">
    <property type="entry name" value="Abhydrolase_1"/>
    <property type="match status" value="1"/>
</dbReference>
<keyword evidence="3" id="KW-0472">Membrane</keyword>
<dbReference type="PANTHER" id="PTHR43798:SF14">
    <property type="entry name" value="SERINE HYDROLASE-LIKE PROTEIN DDB_G0286239"/>
    <property type="match status" value="1"/>
</dbReference>
<dbReference type="PANTHER" id="PTHR43798">
    <property type="entry name" value="MONOACYLGLYCEROL LIPASE"/>
    <property type="match status" value="1"/>
</dbReference>
<comment type="similarity">
    <text evidence="1">Belongs to the AB hydrolase superfamily.</text>
</comment>
<organism evidence="5 6">
    <name type="scientific">Drosophila lebanonensis</name>
    <name type="common">Fruit fly</name>
    <name type="synonym">Scaptodrosophila lebanonensis</name>
    <dbReference type="NCBI Taxonomy" id="7225"/>
    <lineage>
        <taxon>Eukaryota</taxon>
        <taxon>Metazoa</taxon>
        <taxon>Ecdysozoa</taxon>
        <taxon>Arthropoda</taxon>
        <taxon>Hexapoda</taxon>
        <taxon>Insecta</taxon>
        <taxon>Pterygota</taxon>
        <taxon>Neoptera</taxon>
        <taxon>Endopterygota</taxon>
        <taxon>Diptera</taxon>
        <taxon>Brachycera</taxon>
        <taxon>Muscomorpha</taxon>
        <taxon>Ephydroidea</taxon>
        <taxon>Drosophilidae</taxon>
        <taxon>Scaptodrosophila</taxon>
    </lineage>
</organism>
<proteinExistence type="inferred from homology"/>
<dbReference type="AlphaFoldDB" id="A0A6J2TCG6"/>
<dbReference type="Gene3D" id="3.40.50.1820">
    <property type="entry name" value="alpha/beta hydrolase"/>
    <property type="match status" value="1"/>
</dbReference>
<keyword evidence="3" id="KW-1133">Transmembrane helix</keyword>
<evidence type="ECO:0000256" key="1">
    <source>
        <dbReference type="ARBA" id="ARBA00008645"/>
    </source>
</evidence>
<gene>
    <name evidence="6" type="primary">LOC115623044</name>
</gene>
<protein>
    <submittedName>
        <fullName evidence="6">Uncharacterized protein LOC115623044</fullName>
    </submittedName>
</protein>
<name>A0A6J2TCG6_DROLE</name>
<reference evidence="6" key="1">
    <citation type="submission" date="2025-08" db="UniProtKB">
        <authorList>
            <consortium name="RefSeq"/>
        </authorList>
    </citation>
    <scope>IDENTIFICATION</scope>
    <source>
        <strain evidence="6">11010-0011.00</strain>
        <tissue evidence="6">Whole body</tissue>
    </source>
</reference>
<feature type="transmembrane region" description="Helical" evidence="3">
    <location>
        <begin position="103"/>
        <end position="122"/>
    </location>
</feature>
<feature type="domain" description="AB hydrolase-1" evidence="4">
    <location>
        <begin position="33"/>
        <end position="140"/>
    </location>
</feature>
<dbReference type="RefSeq" id="XP_030373080.1">
    <property type="nucleotide sequence ID" value="XM_030517220.1"/>
</dbReference>
<dbReference type="SUPFAM" id="SSF53474">
    <property type="entry name" value="alpha/beta-Hydrolases"/>
    <property type="match status" value="1"/>
</dbReference>
<keyword evidence="5" id="KW-1185">Reference proteome</keyword>
<evidence type="ECO:0000256" key="3">
    <source>
        <dbReference type="SAM" id="Phobius"/>
    </source>
</evidence>
<dbReference type="GO" id="GO:0016787">
    <property type="term" value="F:hydrolase activity"/>
    <property type="evidence" value="ECO:0007669"/>
    <property type="project" value="UniProtKB-KW"/>
</dbReference>
<dbReference type="InterPro" id="IPR050266">
    <property type="entry name" value="AB_hydrolase_sf"/>
</dbReference>
<dbReference type="GeneID" id="115623044"/>
<evidence type="ECO:0000313" key="6">
    <source>
        <dbReference type="RefSeq" id="XP_030373080.1"/>
    </source>
</evidence>
<dbReference type="OrthoDB" id="190201at2759"/>
<evidence type="ECO:0000256" key="2">
    <source>
        <dbReference type="ARBA" id="ARBA00022801"/>
    </source>
</evidence>
<dbReference type="InterPro" id="IPR000073">
    <property type="entry name" value="AB_hydrolase_1"/>
</dbReference>
<sequence>MAFMSLNDYNDVRIDMPWGHISGRWYGNGNVRPILAIHGWQHNRRTFDALIPLMPSYVGLLCIDLPGHGNSSNLQTGRQYSINDYVLIIARIMKEYKWTRMSLMGHSMGAAISLIYAALYPYTVDIIISLDSIMPPLQTLAIIDHVEDNPEQHLIDDDDSEPHTSQVHNLSVDIARRIGNIPFLVINGSDSSYIDKNFNYVVAILSEHNWYFEYHTLPGNHDVHLTNAAECSKYIVPFIRRHRPQIPTSCSLLNEKSALRRKLKQQQEQKSSVASKL</sequence>
<accession>A0A6J2TCG6</accession>
<keyword evidence="2" id="KW-0378">Hydrolase</keyword>
<evidence type="ECO:0000259" key="4">
    <source>
        <dbReference type="Pfam" id="PF00561"/>
    </source>
</evidence>
<dbReference type="Proteomes" id="UP000504634">
    <property type="component" value="Unplaced"/>
</dbReference>
<keyword evidence="3" id="KW-0812">Transmembrane</keyword>
<evidence type="ECO:0000313" key="5">
    <source>
        <dbReference type="Proteomes" id="UP000504634"/>
    </source>
</evidence>
<dbReference type="InterPro" id="IPR029058">
    <property type="entry name" value="AB_hydrolase_fold"/>
</dbReference>